<keyword evidence="2" id="KW-1185">Reference proteome</keyword>
<protein>
    <recommendedName>
        <fullName evidence="3">Cupin domain-containing protein</fullName>
    </recommendedName>
</protein>
<sequence>MTDTDSALDLNRFHLHLDDGPRIRPVSVASKAGDRPAEGRTLAVFSAERPEDLHPEYWEMHPGGDELLIACSGRLELDIEDAGGIRTVELTPRTGQVVPSELWHRLRLLEPAVLMALTHRSGTQRRKDSGA</sequence>
<dbReference type="InterPro" id="IPR014710">
    <property type="entry name" value="RmlC-like_jellyroll"/>
</dbReference>
<dbReference type="SUPFAM" id="SSF51182">
    <property type="entry name" value="RmlC-like cupins"/>
    <property type="match status" value="1"/>
</dbReference>
<dbReference type="Proteomes" id="UP000183635">
    <property type="component" value="Unassembled WGS sequence"/>
</dbReference>
<dbReference type="EMBL" id="FOPU01000016">
    <property type="protein sequence ID" value="SFH51907.1"/>
    <property type="molecule type" value="Genomic_DNA"/>
</dbReference>
<dbReference type="Gene3D" id="2.60.120.10">
    <property type="entry name" value="Jelly Rolls"/>
    <property type="match status" value="1"/>
</dbReference>
<evidence type="ECO:0000313" key="2">
    <source>
        <dbReference type="Proteomes" id="UP000183635"/>
    </source>
</evidence>
<name>A0A1I3APB5_9RHOB</name>
<accession>A0A1I3APB5</accession>
<reference evidence="1 2" key="1">
    <citation type="submission" date="2016-10" db="EMBL/GenBank/DDBJ databases">
        <authorList>
            <person name="de Groot N.N."/>
        </authorList>
    </citation>
    <scope>NUCLEOTIDE SEQUENCE [LARGE SCALE GENOMIC DNA]</scope>
    <source>
        <strain evidence="1 2">DSM 8537</strain>
    </source>
</reference>
<organism evidence="1 2">
    <name type="scientific">Paracoccus aminovorans</name>
    <dbReference type="NCBI Taxonomy" id="34004"/>
    <lineage>
        <taxon>Bacteria</taxon>
        <taxon>Pseudomonadati</taxon>
        <taxon>Pseudomonadota</taxon>
        <taxon>Alphaproteobacteria</taxon>
        <taxon>Rhodobacterales</taxon>
        <taxon>Paracoccaceae</taxon>
        <taxon>Paracoccus</taxon>
    </lineage>
</organism>
<proteinExistence type="predicted"/>
<dbReference type="OrthoDB" id="512358at2"/>
<evidence type="ECO:0008006" key="3">
    <source>
        <dbReference type="Google" id="ProtNLM"/>
    </source>
</evidence>
<dbReference type="RefSeq" id="WP_074967897.1">
    <property type="nucleotide sequence ID" value="NZ_CBCRYP010000016.1"/>
</dbReference>
<dbReference type="STRING" id="34004.SAMN04488021_11637"/>
<gene>
    <name evidence="1" type="ORF">SAMN04488021_11637</name>
</gene>
<dbReference type="InterPro" id="IPR011051">
    <property type="entry name" value="RmlC_Cupin_sf"/>
</dbReference>
<evidence type="ECO:0000313" key="1">
    <source>
        <dbReference type="EMBL" id="SFH51907.1"/>
    </source>
</evidence>
<dbReference type="AlphaFoldDB" id="A0A1I3APB5"/>